<dbReference type="AlphaFoldDB" id="A0A0F9Z2P0"/>
<gene>
    <name evidence="1" type="ORF">LCGC14_0018550</name>
</gene>
<accession>A0A0F9Z2P0</accession>
<name>A0A0F9Z2P0_9ZZZZ</name>
<proteinExistence type="predicted"/>
<protein>
    <recommendedName>
        <fullName evidence="2">NIL domain-containing protein</fullName>
    </recommendedName>
</protein>
<dbReference type="EMBL" id="LAZR01000003">
    <property type="protein sequence ID" value="KKO11374.1"/>
    <property type="molecule type" value="Genomic_DNA"/>
</dbReference>
<organism evidence="1">
    <name type="scientific">marine sediment metagenome</name>
    <dbReference type="NCBI Taxonomy" id="412755"/>
    <lineage>
        <taxon>unclassified sequences</taxon>
        <taxon>metagenomes</taxon>
        <taxon>ecological metagenomes</taxon>
    </lineage>
</organism>
<evidence type="ECO:0000313" key="1">
    <source>
        <dbReference type="EMBL" id="KKO11374.1"/>
    </source>
</evidence>
<evidence type="ECO:0008006" key="2">
    <source>
        <dbReference type="Google" id="ProtNLM"/>
    </source>
</evidence>
<comment type="caution">
    <text evidence="1">The sequence shown here is derived from an EMBL/GenBank/DDBJ whole genome shotgun (WGS) entry which is preliminary data.</text>
</comment>
<reference evidence="1" key="1">
    <citation type="journal article" date="2015" name="Nature">
        <title>Complex archaea that bridge the gap between prokaryotes and eukaryotes.</title>
        <authorList>
            <person name="Spang A."/>
            <person name="Saw J.H."/>
            <person name="Jorgensen S.L."/>
            <person name="Zaremba-Niedzwiedzka K."/>
            <person name="Martijn J."/>
            <person name="Lind A.E."/>
            <person name="van Eijk R."/>
            <person name="Schleper C."/>
            <person name="Guy L."/>
            <person name="Ettema T.J."/>
        </authorList>
    </citation>
    <scope>NUCLEOTIDE SEQUENCE</scope>
</reference>
<sequence length="81" mass="8875">MKTLRFDIHLRRMEVLPRILLLIARLGGTVQAVRAADGRVDLTIETPDEVAHRFGPQIGRIVEVTEVHPLDVAAEAPAGDA</sequence>